<dbReference type="NCBIfam" id="TIGR01552">
    <property type="entry name" value="phd_fam"/>
    <property type="match status" value="1"/>
</dbReference>
<evidence type="ECO:0000313" key="4">
    <source>
        <dbReference type="Proteomes" id="UP001241603"/>
    </source>
</evidence>
<dbReference type="RefSeq" id="WP_266347642.1">
    <property type="nucleotide sequence ID" value="NZ_JAPKNG010000001.1"/>
</dbReference>
<dbReference type="InterPro" id="IPR036165">
    <property type="entry name" value="YefM-like_sf"/>
</dbReference>
<comment type="caution">
    <text evidence="3">The sequence shown here is derived from an EMBL/GenBank/DDBJ whole genome shotgun (WGS) entry which is preliminary data.</text>
</comment>
<dbReference type="Proteomes" id="UP001241603">
    <property type="component" value="Unassembled WGS sequence"/>
</dbReference>
<reference evidence="3 4" key="1">
    <citation type="submission" date="2023-07" db="EMBL/GenBank/DDBJ databases">
        <title>Genomic Encyclopedia of Type Strains, Phase IV (KMG-IV): sequencing the most valuable type-strain genomes for metagenomic binning, comparative biology and taxonomic classification.</title>
        <authorList>
            <person name="Goeker M."/>
        </authorList>
    </citation>
    <scope>NUCLEOTIDE SEQUENCE [LARGE SCALE GENOMIC DNA]</scope>
    <source>
        <strain evidence="3 4">B6-8</strain>
    </source>
</reference>
<dbReference type="EMBL" id="JAUSVO010000001">
    <property type="protein sequence ID" value="MDQ0436757.1"/>
    <property type="molecule type" value="Genomic_DNA"/>
</dbReference>
<comment type="similarity">
    <text evidence="1 2">Belongs to the phD/YefM antitoxin family.</text>
</comment>
<dbReference type="InterPro" id="IPR006442">
    <property type="entry name" value="Antitoxin_Phd/YefM"/>
</dbReference>
<dbReference type="SUPFAM" id="SSF143120">
    <property type="entry name" value="YefM-like"/>
    <property type="match status" value="1"/>
</dbReference>
<organism evidence="3 4">
    <name type="scientific">Kaistia dalseonensis</name>
    <dbReference type="NCBI Taxonomy" id="410840"/>
    <lineage>
        <taxon>Bacteria</taxon>
        <taxon>Pseudomonadati</taxon>
        <taxon>Pseudomonadota</taxon>
        <taxon>Alphaproteobacteria</taxon>
        <taxon>Hyphomicrobiales</taxon>
        <taxon>Kaistiaceae</taxon>
        <taxon>Kaistia</taxon>
    </lineage>
</organism>
<gene>
    <name evidence="3" type="ORF">QO014_001127</name>
</gene>
<name>A0ABU0H393_9HYPH</name>
<evidence type="ECO:0000313" key="3">
    <source>
        <dbReference type="EMBL" id="MDQ0436757.1"/>
    </source>
</evidence>
<evidence type="ECO:0000256" key="1">
    <source>
        <dbReference type="ARBA" id="ARBA00009981"/>
    </source>
</evidence>
<proteinExistence type="inferred from homology"/>
<dbReference type="Pfam" id="PF02604">
    <property type="entry name" value="PhdYeFM_antitox"/>
    <property type="match status" value="1"/>
</dbReference>
<protein>
    <recommendedName>
        <fullName evidence="2">Antitoxin</fullName>
    </recommendedName>
</protein>
<comment type="function">
    <text evidence="2">Antitoxin component of a type II toxin-antitoxin (TA) system.</text>
</comment>
<evidence type="ECO:0000256" key="2">
    <source>
        <dbReference type="RuleBase" id="RU362080"/>
    </source>
</evidence>
<accession>A0ABU0H393</accession>
<keyword evidence="4" id="KW-1185">Reference proteome</keyword>
<dbReference type="Gene3D" id="3.40.1620.10">
    <property type="entry name" value="YefM-like domain"/>
    <property type="match status" value="1"/>
</dbReference>
<sequence length="80" mass="8862">MLEAKTHLSRLVEAIENGSEKEVIIARNGKPVARLVPIEAQPTRGKRRLGALAGKYPDMTLEQFNADDELIARMFNGDAE</sequence>